<dbReference type="KEGG" id="oho:Oweho_2573"/>
<feature type="domain" description="PhoD-like phosphatase metallophosphatase" evidence="3">
    <location>
        <begin position="144"/>
        <end position="492"/>
    </location>
</feature>
<dbReference type="HOGENOM" id="CLU_015982_1_0_10"/>
<evidence type="ECO:0000259" key="5">
    <source>
        <dbReference type="Pfam" id="PF18962"/>
    </source>
</evidence>
<evidence type="ECO:0000313" key="6">
    <source>
        <dbReference type="EMBL" id="AEV33541.1"/>
    </source>
</evidence>
<dbReference type="PANTHER" id="PTHR43606">
    <property type="entry name" value="PHOSPHATASE, PUTATIVE (AFU_ORTHOLOGUE AFUA_6G08710)-RELATED"/>
    <property type="match status" value="1"/>
</dbReference>
<dbReference type="Pfam" id="PF16655">
    <property type="entry name" value="PhoD_N"/>
    <property type="match status" value="1"/>
</dbReference>
<keyword evidence="1 2" id="KW-0732">Signal</keyword>
<proteinExistence type="predicted"/>
<sequence>MDNLIKAIILCTLLVIGLAAQAQNTFAHSGGIDSSYFDPSLAPFYHGVASGDPLQDKVIIWTRVTPTKDTIIPVKWYIATDTAFTNIVNSGETTTDYTKDYTVKVDVDLLEPGITYFYYFQALGANSLIGRTRTLPTNTNHLRLAVGSCSNYQMGYFNAYQRLAERNDLDAIIHLGDYIYEYATYDYGWTSAVGRTHKPDHELNSMDDYRIRHAYYKLDPSLRAAHQQHPFIVVWDDHEIVNDASTNGVSKLYNHDPAEDGDYETRKFNAVTAYLEWMPIREQKNETSGVRIYREFNFGNLMDLYMVDTRLEERSLQVHSAGDPLVNDTTRTILGKTQSDWLFGEMENSTAQWQVIGNQVMFSQLNEAFKLDSWVGYPYEREKIQNKFLGLNTKNIVILTGDTHRSWAFDLAEEPFGQGTYAPNTGTGTFGVELCTPSLASPNMDEGSSTMADVFAEQAALSAENSHLRYVDLSQHGYFILDLTPLKVQADYFYGETQTISSTEQFAKGLFSYNEEGFLREALAPAPAKIGNFPAAPQKPLAYSVGMDEVKTANEVLFVGAYPNPVWDIVNVGLSVNESKAVELQLLSVEGKVISNNEYTLNPGHHKIELKMSDFPKGIYFLQISSSGKALYQKRLVKK</sequence>
<dbReference type="InterPro" id="IPR026444">
    <property type="entry name" value="Secre_tail"/>
</dbReference>
<dbReference type="InterPro" id="IPR032093">
    <property type="entry name" value="PhoD_N"/>
</dbReference>
<dbReference type="Gene3D" id="2.60.40.380">
    <property type="entry name" value="Purple acid phosphatase-like, N-terminal"/>
    <property type="match status" value="1"/>
</dbReference>
<dbReference type="SUPFAM" id="SSF56300">
    <property type="entry name" value="Metallo-dependent phosphatases"/>
    <property type="match status" value="1"/>
</dbReference>
<evidence type="ECO:0000313" key="7">
    <source>
        <dbReference type="Proteomes" id="UP000005631"/>
    </source>
</evidence>
<dbReference type="Gene3D" id="3.60.21.70">
    <property type="entry name" value="PhoD-like phosphatase"/>
    <property type="match status" value="1"/>
</dbReference>
<feature type="chain" id="PRO_5003515577" evidence="2">
    <location>
        <begin position="23"/>
        <end position="639"/>
    </location>
</feature>
<dbReference type="OrthoDB" id="9763616at2"/>
<organism evidence="6 7">
    <name type="scientific">Owenweeksia hongkongensis (strain DSM 17368 / CIP 108786 / JCM 12287 / NRRL B-23963 / UST20020801)</name>
    <dbReference type="NCBI Taxonomy" id="926562"/>
    <lineage>
        <taxon>Bacteria</taxon>
        <taxon>Pseudomonadati</taxon>
        <taxon>Bacteroidota</taxon>
        <taxon>Flavobacteriia</taxon>
        <taxon>Flavobacteriales</taxon>
        <taxon>Owenweeksiaceae</taxon>
        <taxon>Owenweeksia</taxon>
    </lineage>
</organism>
<dbReference type="PANTHER" id="PTHR43606:SF7">
    <property type="entry name" value="PHOSPHATASE, PUTATIVE (AFU_ORTHOLOGUE AFUA_6G08710)-RELATED"/>
    <property type="match status" value="1"/>
</dbReference>
<dbReference type="EMBL" id="CP003156">
    <property type="protein sequence ID" value="AEV33541.1"/>
    <property type="molecule type" value="Genomic_DNA"/>
</dbReference>
<dbReference type="CDD" id="cd07389">
    <property type="entry name" value="MPP_PhoD"/>
    <property type="match status" value="1"/>
</dbReference>
<accession>G8R8E8</accession>
<dbReference type="Pfam" id="PF18962">
    <property type="entry name" value="Por_Secre_tail"/>
    <property type="match status" value="1"/>
</dbReference>
<evidence type="ECO:0000259" key="3">
    <source>
        <dbReference type="Pfam" id="PF09423"/>
    </source>
</evidence>
<dbReference type="Proteomes" id="UP000005631">
    <property type="component" value="Chromosome"/>
</dbReference>
<feature type="domain" description="Phospholipase D N-terminal" evidence="4">
    <location>
        <begin position="46"/>
        <end position="134"/>
    </location>
</feature>
<gene>
    <name evidence="6" type="ordered locus">Oweho_2573</name>
</gene>
<reference evidence="6 7" key="1">
    <citation type="journal article" date="2012" name="Stand. Genomic Sci.">
        <title>Genome sequence of the orange-pigmented seawater bacterium Owenweeksia hongkongensis type strain (UST20020801(T)).</title>
        <authorList>
            <person name="Riedel T."/>
            <person name="Held B."/>
            <person name="Nolan M."/>
            <person name="Lucas S."/>
            <person name="Lapidus A."/>
            <person name="Tice H."/>
            <person name="Del Rio T.G."/>
            <person name="Cheng J.F."/>
            <person name="Han C."/>
            <person name="Tapia R."/>
            <person name="Goodwin L.A."/>
            <person name="Pitluck S."/>
            <person name="Liolios K."/>
            <person name="Mavromatis K."/>
            <person name="Pagani I."/>
            <person name="Ivanova N."/>
            <person name="Mikhailova N."/>
            <person name="Pati A."/>
            <person name="Chen A."/>
            <person name="Palaniappan K."/>
            <person name="Rohde M."/>
            <person name="Tindall B.J."/>
            <person name="Detter J.C."/>
            <person name="Goker M."/>
            <person name="Woyke T."/>
            <person name="Bristow J."/>
            <person name="Eisen J.A."/>
            <person name="Markowitz V."/>
            <person name="Hugenholtz P."/>
            <person name="Klenk H.P."/>
            <person name="Kyrpides N.C."/>
        </authorList>
    </citation>
    <scope>NUCLEOTIDE SEQUENCE</scope>
    <source>
        <strain evidence="7">DSM 17368 / JCM 12287 / NRRL B-23963</strain>
    </source>
</reference>
<dbReference type="Pfam" id="PF09423">
    <property type="entry name" value="PhoD"/>
    <property type="match status" value="1"/>
</dbReference>
<dbReference type="STRING" id="926562.Oweho_2573"/>
<dbReference type="InterPro" id="IPR038607">
    <property type="entry name" value="PhoD-like_sf"/>
</dbReference>
<dbReference type="AlphaFoldDB" id="G8R8E8"/>
<evidence type="ECO:0000256" key="1">
    <source>
        <dbReference type="ARBA" id="ARBA00022729"/>
    </source>
</evidence>
<dbReference type="NCBIfam" id="TIGR04183">
    <property type="entry name" value="Por_Secre_tail"/>
    <property type="match status" value="1"/>
</dbReference>
<dbReference type="InterPro" id="IPR052900">
    <property type="entry name" value="Phospholipid_Metab_Enz"/>
</dbReference>
<evidence type="ECO:0000256" key="2">
    <source>
        <dbReference type="SAM" id="SignalP"/>
    </source>
</evidence>
<keyword evidence="7" id="KW-1185">Reference proteome</keyword>
<protein>
    <submittedName>
        <fullName evidence="6">Phosphodiesterase/alkaline phosphatase D</fullName>
    </submittedName>
</protein>
<dbReference type="InterPro" id="IPR018946">
    <property type="entry name" value="PhoD-like_MPP"/>
</dbReference>
<feature type="domain" description="Secretion system C-terminal sorting" evidence="5">
    <location>
        <begin position="562"/>
        <end position="636"/>
    </location>
</feature>
<dbReference type="eggNOG" id="COG3540">
    <property type="taxonomic scope" value="Bacteria"/>
</dbReference>
<dbReference type="InterPro" id="IPR029052">
    <property type="entry name" value="Metallo-depent_PP-like"/>
</dbReference>
<dbReference type="RefSeq" id="WP_014202890.1">
    <property type="nucleotide sequence ID" value="NC_016599.1"/>
</dbReference>
<dbReference type="PATRIC" id="fig|926562.3.peg.2589"/>
<name>G8R8E8_OWEHD</name>
<evidence type="ECO:0000259" key="4">
    <source>
        <dbReference type="Pfam" id="PF16655"/>
    </source>
</evidence>
<feature type="signal peptide" evidence="2">
    <location>
        <begin position="1"/>
        <end position="22"/>
    </location>
</feature>